<evidence type="ECO:0000313" key="2">
    <source>
        <dbReference type="Proteomes" id="UP000265520"/>
    </source>
</evidence>
<reference evidence="1 2" key="1">
    <citation type="journal article" date="2018" name="Front. Plant Sci.">
        <title>Red Clover (Trifolium pratense) and Zigzag Clover (T. medium) - A Picture of Genomic Similarities and Differences.</title>
        <authorList>
            <person name="Dluhosova J."/>
            <person name="Istvanek J."/>
            <person name="Nedelnik J."/>
            <person name="Repkova J."/>
        </authorList>
    </citation>
    <scope>NUCLEOTIDE SEQUENCE [LARGE SCALE GENOMIC DNA]</scope>
    <source>
        <strain evidence="2">cv. 10/8</strain>
        <tissue evidence="1">Leaf</tissue>
    </source>
</reference>
<accession>A0A392SHH7</accession>
<feature type="non-terminal residue" evidence="1">
    <location>
        <position position="1"/>
    </location>
</feature>
<comment type="caution">
    <text evidence="1">The sequence shown here is derived from an EMBL/GenBank/DDBJ whole genome shotgun (WGS) entry which is preliminary data.</text>
</comment>
<name>A0A392SHH7_9FABA</name>
<proteinExistence type="predicted"/>
<keyword evidence="2" id="KW-1185">Reference proteome</keyword>
<sequence>DGVLVQASKFLWDERCDGSVIPRPVNIGAELDQLTVANFMLPDCKGLKCKFN</sequence>
<dbReference type="AlphaFoldDB" id="A0A392SHH7"/>
<dbReference type="EMBL" id="LXQA010385198">
    <property type="protein sequence ID" value="MCI48331.1"/>
    <property type="molecule type" value="Genomic_DNA"/>
</dbReference>
<evidence type="ECO:0000313" key="1">
    <source>
        <dbReference type="EMBL" id="MCI48331.1"/>
    </source>
</evidence>
<organism evidence="1 2">
    <name type="scientific">Trifolium medium</name>
    <dbReference type="NCBI Taxonomy" id="97028"/>
    <lineage>
        <taxon>Eukaryota</taxon>
        <taxon>Viridiplantae</taxon>
        <taxon>Streptophyta</taxon>
        <taxon>Embryophyta</taxon>
        <taxon>Tracheophyta</taxon>
        <taxon>Spermatophyta</taxon>
        <taxon>Magnoliopsida</taxon>
        <taxon>eudicotyledons</taxon>
        <taxon>Gunneridae</taxon>
        <taxon>Pentapetalae</taxon>
        <taxon>rosids</taxon>
        <taxon>fabids</taxon>
        <taxon>Fabales</taxon>
        <taxon>Fabaceae</taxon>
        <taxon>Papilionoideae</taxon>
        <taxon>50 kb inversion clade</taxon>
        <taxon>NPAAA clade</taxon>
        <taxon>Hologalegina</taxon>
        <taxon>IRL clade</taxon>
        <taxon>Trifolieae</taxon>
        <taxon>Trifolium</taxon>
    </lineage>
</organism>
<protein>
    <submittedName>
        <fullName evidence="1">Uncharacterized protein</fullName>
    </submittedName>
</protein>
<dbReference type="Proteomes" id="UP000265520">
    <property type="component" value="Unassembled WGS sequence"/>
</dbReference>